<accession>A0A1P8URD6</accession>
<dbReference type="Proteomes" id="UP000187059">
    <property type="component" value="Chromosome"/>
</dbReference>
<evidence type="ECO:0000313" key="2">
    <source>
        <dbReference type="Proteomes" id="UP000187059"/>
    </source>
</evidence>
<protein>
    <submittedName>
        <fullName evidence="1">Uncharacterized protein</fullName>
    </submittedName>
</protein>
<dbReference type="AlphaFoldDB" id="A0A1P8URD6"/>
<proteinExistence type="predicted"/>
<evidence type="ECO:0000313" key="1">
    <source>
        <dbReference type="EMBL" id="APZ51952.1"/>
    </source>
</evidence>
<keyword evidence="2" id="KW-1185">Reference proteome</keyword>
<sequence length="39" mass="4474">MGFRQRCRFARAGSRWIPTSMSRSGAHDLNQGAHIRMRA</sequence>
<name>A0A1P8URD6_9RHOB</name>
<dbReference type="EMBL" id="CP015093">
    <property type="protein sequence ID" value="APZ51952.1"/>
    <property type="molecule type" value="Genomic_DNA"/>
</dbReference>
<dbReference type="KEGG" id="paby:Ga0080574_TMP1618"/>
<organism evidence="1 2">
    <name type="scientific">Salipiger abyssi</name>
    <dbReference type="NCBI Taxonomy" id="1250539"/>
    <lineage>
        <taxon>Bacteria</taxon>
        <taxon>Pseudomonadati</taxon>
        <taxon>Pseudomonadota</taxon>
        <taxon>Alphaproteobacteria</taxon>
        <taxon>Rhodobacterales</taxon>
        <taxon>Roseobacteraceae</taxon>
        <taxon>Salipiger</taxon>
    </lineage>
</organism>
<gene>
    <name evidence="1" type="ORF">Ga0080574_TMP1618</name>
</gene>
<reference evidence="1 2" key="1">
    <citation type="submission" date="2016-04" db="EMBL/GenBank/DDBJ databases">
        <title>Deep-sea bacteria in the southern Pacific.</title>
        <authorList>
            <person name="Tang K."/>
        </authorList>
    </citation>
    <scope>NUCLEOTIDE SEQUENCE [LARGE SCALE GENOMIC DNA]</scope>
    <source>
        <strain evidence="1 2">JLT2014</strain>
    </source>
</reference>
<dbReference type="STRING" id="1250539.Ga0080574_TMP1618"/>